<dbReference type="RefSeq" id="WP_150086166.1">
    <property type="nucleotide sequence ID" value="NZ_VWSF01000001.1"/>
</dbReference>
<reference evidence="4 5" key="1">
    <citation type="submission" date="2019-09" db="EMBL/GenBank/DDBJ databases">
        <title>Genome sequence and assembly of Adhaeribacter sp.</title>
        <authorList>
            <person name="Chhetri G."/>
        </authorList>
    </citation>
    <scope>NUCLEOTIDE SEQUENCE [LARGE SCALE GENOMIC DNA]</scope>
    <source>
        <strain evidence="4 5">DK36</strain>
    </source>
</reference>
<feature type="transmembrane region" description="Helical" evidence="1">
    <location>
        <begin position="66"/>
        <end position="89"/>
    </location>
</feature>
<keyword evidence="5" id="KW-1185">Reference proteome</keyword>
<keyword evidence="1" id="KW-0812">Transmembrane</keyword>
<dbReference type="PANTHER" id="PTHR30273:SF2">
    <property type="entry name" value="PROTEIN FECR"/>
    <property type="match status" value="1"/>
</dbReference>
<comment type="caution">
    <text evidence="4">The sequence shown here is derived from an EMBL/GenBank/DDBJ whole genome shotgun (WGS) entry which is preliminary data.</text>
</comment>
<organism evidence="4 5">
    <name type="scientific">Adhaeribacter rhizoryzae</name>
    <dbReference type="NCBI Taxonomy" id="2607907"/>
    <lineage>
        <taxon>Bacteria</taxon>
        <taxon>Pseudomonadati</taxon>
        <taxon>Bacteroidota</taxon>
        <taxon>Cytophagia</taxon>
        <taxon>Cytophagales</taxon>
        <taxon>Hymenobacteraceae</taxon>
        <taxon>Adhaeribacter</taxon>
    </lineage>
</organism>
<keyword evidence="1" id="KW-1133">Transmembrane helix</keyword>
<dbReference type="PANTHER" id="PTHR30273">
    <property type="entry name" value="PERIPLASMIC SIGNAL SENSOR AND SIGMA FACTOR ACTIVATOR FECR-RELATED"/>
    <property type="match status" value="1"/>
</dbReference>
<evidence type="ECO:0000313" key="4">
    <source>
        <dbReference type="EMBL" id="KAA5549170.1"/>
    </source>
</evidence>
<name>A0A5M6DSR8_9BACT</name>
<dbReference type="Proteomes" id="UP000323426">
    <property type="component" value="Unassembled WGS sequence"/>
</dbReference>
<dbReference type="Pfam" id="PF04773">
    <property type="entry name" value="FecR"/>
    <property type="match status" value="1"/>
</dbReference>
<protein>
    <submittedName>
        <fullName evidence="4">FecR family protein</fullName>
    </submittedName>
</protein>
<evidence type="ECO:0000259" key="2">
    <source>
        <dbReference type="Pfam" id="PF04773"/>
    </source>
</evidence>
<dbReference type="GO" id="GO:0016989">
    <property type="term" value="F:sigma factor antagonist activity"/>
    <property type="evidence" value="ECO:0007669"/>
    <property type="project" value="TreeGrafter"/>
</dbReference>
<evidence type="ECO:0000256" key="1">
    <source>
        <dbReference type="SAM" id="Phobius"/>
    </source>
</evidence>
<gene>
    <name evidence="4" type="ORF">F0145_00830</name>
</gene>
<evidence type="ECO:0000313" key="5">
    <source>
        <dbReference type="Proteomes" id="UP000323426"/>
    </source>
</evidence>
<dbReference type="Pfam" id="PF16344">
    <property type="entry name" value="FecR_C"/>
    <property type="match status" value="1"/>
</dbReference>
<dbReference type="Gene3D" id="3.55.50.30">
    <property type="match status" value="1"/>
</dbReference>
<keyword evidence="1" id="KW-0472">Membrane</keyword>
<dbReference type="InterPro" id="IPR032508">
    <property type="entry name" value="FecR_C"/>
</dbReference>
<dbReference type="EMBL" id="VWSF01000001">
    <property type="protein sequence ID" value="KAA5549170.1"/>
    <property type="molecule type" value="Genomic_DNA"/>
</dbReference>
<dbReference type="AlphaFoldDB" id="A0A5M6DSR8"/>
<dbReference type="InterPro" id="IPR012373">
    <property type="entry name" value="Ferrdict_sens_TM"/>
</dbReference>
<dbReference type="InterPro" id="IPR006860">
    <property type="entry name" value="FecR"/>
</dbReference>
<sequence length="398" mass="43877">MDNREAKELLNKYVAGNCTAEEKALVESWYLEWQAGEFDLSQNELELMKAQGLKRILQPDKNKWRFSYWGSYAAAAAVFVIILISTILYNSNIYKTAEPKIVQQQTAKPLINDAAPGTNKALLTLADGSVVSLDEIKTGKIADLAGMTIRKTADGQVVYETTADSGNNAATATVTGYNQITTPRGGQHKIILPDGTNVWLNAASSLRYPVQFTADTRRVELKGEGYFEVNGQKTTAGKRIPFFVSTATQTVEVLGTHFNINAYSDEAAVVTTLLEGAVKVAPNHAGIKNHSIANKETVLKPGQQASLKNNSLQVREINTEDAVAWKNGYFSFEEADLQTVMRQLSRWYDVDVVYAGEISSETFTGKVQRNMTLKNVLDILAYADINFKMEGQKLIITP</sequence>
<evidence type="ECO:0000259" key="3">
    <source>
        <dbReference type="Pfam" id="PF16344"/>
    </source>
</evidence>
<feature type="domain" description="FecR protein" evidence="2">
    <location>
        <begin position="179"/>
        <end position="279"/>
    </location>
</feature>
<proteinExistence type="predicted"/>
<accession>A0A5M6DSR8</accession>
<dbReference type="Gene3D" id="2.60.120.1440">
    <property type="match status" value="1"/>
</dbReference>
<feature type="domain" description="Protein FecR C-terminal" evidence="3">
    <location>
        <begin position="329"/>
        <end position="396"/>
    </location>
</feature>